<keyword evidence="1" id="KW-0472">Membrane</keyword>
<dbReference type="NCBIfam" id="TIGR02532">
    <property type="entry name" value="IV_pilin_GFxxxE"/>
    <property type="match status" value="1"/>
</dbReference>
<dbReference type="SUPFAM" id="SSF54523">
    <property type="entry name" value="Pili subunits"/>
    <property type="match status" value="1"/>
</dbReference>
<keyword evidence="1" id="KW-0812">Transmembrane</keyword>
<keyword evidence="1" id="KW-1133">Transmembrane helix</keyword>
<evidence type="ECO:0000313" key="2">
    <source>
        <dbReference type="EMBL" id="AWB68812.1"/>
    </source>
</evidence>
<dbReference type="Gene3D" id="3.30.700.10">
    <property type="entry name" value="Glycoprotein, Type 4 Pilin"/>
    <property type="match status" value="1"/>
</dbReference>
<keyword evidence="3" id="KW-1185">Reference proteome</keyword>
<dbReference type="KEGG" id="cate:C2869_21480"/>
<reference evidence="2 3" key="1">
    <citation type="submission" date="2018-01" db="EMBL/GenBank/DDBJ databases">
        <title>Genome sequence of a Cantenovulum-like bacteria.</title>
        <authorList>
            <person name="Tan W.R."/>
            <person name="Lau N.-S."/>
            <person name="Go F."/>
            <person name="Amirul A.-A.A."/>
        </authorList>
    </citation>
    <scope>NUCLEOTIDE SEQUENCE [LARGE SCALE GENOMIC DNA]</scope>
    <source>
        <strain evidence="2 3">CCB-QB4</strain>
    </source>
</reference>
<proteinExistence type="predicted"/>
<dbReference type="PROSITE" id="PS00409">
    <property type="entry name" value="PROKAR_NTER_METHYL"/>
    <property type="match status" value="1"/>
</dbReference>
<sequence length="186" mass="19620">MKKQQGFTLIELVIVIVILGILAVTAAPKFLDIQGDAQASTVQAVAGSMKTASDMIRAKALIEGVQNTASTDIDLDNGQDVDVAFGYPEHDWADSWDELIDASVSELTNGNACTNEFCVDESEDISGDTNDNGVALSGLGTNNANTIALIIYPSGTTNTSDCYAYYIYDQTVTGNEPFIGSVTSGC</sequence>
<dbReference type="OrthoDB" id="6265993at2"/>
<dbReference type="RefSeq" id="WP_108604865.1">
    <property type="nucleotide sequence ID" value="NZ_CP026604.1"/>
</dbReference>
<dbReference type="Proteomes" id="UP000244441">
    <property type="component" value="Chromosome"/>
</dbReference>
<organism evidence="2 3">
    <name type="scientific">Saccharobesus litoralis</name>
    <dbReference type="NCBI Taxonomy" id="2172099"/>
    <lineage>
        <taxon>Bacteria</taxon>
        <taxon>Pseudomonadati</taxon>
        <taxon>Pseudomonadota</taxon>
        <taxon>Gammaproteobacteria</taxon>
        <taxon>Alteromonadales</taxon>
        <taxon>Alteromonadaceae</taxon>
        <taxon>Saccharobesus</taxon>
    </lineage>
</organism>
<protein>
    <submittedName>
        <fullName evidence="2">Prepilin-type cleavage/methylation domain-containing protein</fullName>
    </submittedName>
</protein>
<accession>A0A2S0VXB4</accession>
<dbReference type="InterPro" id="IPR012902">
    <property type="entry name" value="N_methyl_site"/>
</dbReference>
<feature type="transmembrane region" description="Helical" evidence="1">
    <location>
        <begin position="12"/>
        <end position="31"/>
    </location>
</feature>
<evidence type="ECO:0000256" key="1">
    <source>
        <dbReference type="SAM" id="Phobius"/>
    </source>
</evidence>
<gene>
    <name evidence="2" type="ORF">C2869_21480</name>
</gene>
<dbReference type="EMBL" id="CP026604">
    <property type="protein sequence ID" value="AWB68812.1"/>
    <property type="molecule type" value="Genomic_DNA"/>
</dbReference>
<evidence type="ECO:0000313" key="3">
    <source>
        <dbReference type="Proteomes" id="UP000244441"/>
    </source>
</evidence>
<name>A0A2S0VXB4_9ALTE</name>
<dbReference type="Pfam" id="PF07963">
    <property type="entry name" value="N_methyl"/>
    <property type="match status" value="1"/>
</dbReference>
<dbReference type="InterPro" id="IPR045584">
    <property type="entry name" value="Pilin-like"/>
</dbReference>
<dbReference type="AlphaFoldDB" id="A0A2S0VXB4"/>